<accession>A0AAV7R2D1</accession>
<keyword evidence="2" id="KW-1185">Reference proteome</keyword>
<dbReference type="Proteomes" id="UP001066276">
    <property type="component" value="Chromosome 6"/>
</dbReference>
<proteinExistence type="predicted"/>
<dbReference type="EMBL" id="JANPWB010000010">
    <property type="protein sequence ID" value="KAJ1145496.1"/>
    <property type="molecule type" value="Genomic_DNA"/>
</dbReference>
<organism evidence="1 2">
    <name type="scientific">Pleurodeles waltl</name>
    <name type="common">Iberian ribbed newt</name>
    <dbReference type="NCBI Taxonomy" id="8319"/>
    <lineage>
        <taxon>Eukaryota</taxon>
        <taxon>Metazoa</taxon>
        <taxon>Chordata</taxon>
        <taxon>Craniata</taxon>
        <taxon>Vertebrata</taxon>
        <taxon>Euteleostomi</taxon>
        <taxon>Amphibia</taxon>
        <taxon>Batrachia</taxon>
        <taxon>Caudata</taxon>
        <taxon>Salamandroidea</taxon>
        <taxon>Salamandridae</taxon>
        <taxon>Pleurodelinae</taxon>
        <taxon>Pleurodeles</taxon>
    </lineage>
</organism>
<evidence type="ECO:0000313" key="1">
    <source>
        <dbReference type="EMBL" id="KAJ1145496.1"/>
    </source>
</evidence>
<gene>
    <name evidence="1" type="ORF">NDU88_011782</name>
</gene>
<evidence type="ECO:0000313" key="2">
    <source>
        <dbReference type="Proteomes" id="UP001066276"/>
    </source>
</evidence>
<reference evidence="1" key="1">
    <citation type="journal article" date="2022" name="bioRxiv">
        <title>Sequencing and chromosome-scale assembly of the giantPleurodeles waltlgenome.</title>
        <authorList>
            <person name="Brown T."/>
            <person name="Elewa A."/>
            <person name="Iarovenko S."/>
            <person name="Subramanian E."/>
            <person name="Araus A.J."/>
            <person name="Petzold A."/>
            <person name="Susuki M."/>
            <person name="Suzuki K.-i.T."/>
            <person name="Hayashi T."/>
            <person name="Toyoda A."/>
            <person name="Oliveira C."/>
            <person name="Osipova E."/>
            <person name="Leigh N.D."/>
            <person name="Simon A."/>
            <person name="Yun M.H."/>
        </authorList>
    </citation>
    <scope>NUCLEOTIDE SEQUENCE</scope>
    <source>
        <strain evidence="1">20211129_DDA</strain>
        <tissue evidence="1">Liver</tissue>
    </source>
</reference>
<name>A0AAV7R2D1_PLEWA</name>
<comment type="caution">
    <text evidence="1">The sequence shown here is derived from an EMBL/GenBank/DDBJ whole genome shotgun (WGS) entry which is preliminary data.</text>
</comment>
<sequence length="122" mass="13918">MEPVSAIIEVQIPPTPLISLLGVLPHTKHDKNYLKLVDLATVLYKCLINMNWKALEPPLIDCWLQVTHNWDLAEAEAMALVGRSQGVTNVATAWDMYVLQLLNKRHPLKMHDTTRRTVQHMT</sequence>
<protein>
    <submittedName>
        <fullName evidence="1">Uncharacterized protein</fullName>
    </submittedName>
</protein>
<dbReference type="AlphaFoldDB" id="A0AAV7R2D1"/>